<feature type="domain" description="Cyclic nucleotide-binding" evidence="4">
    <location>
        <begin position="12"/>
        <end position="121"/>
    </location>
</feature>
<dbReference type="SMART" id="SM00419">
    <property type="entry name" value="HTH_CRP"/>
    <property type="match status" value="1"/>
</dbReference>
<evidence type="ECO:0000256" key="2">
    <source>
        <dbReference type="ARBA" id="ARBA00023125"/>
    </source>
</evidence>
<evidence type="ECO:0000259" key="5">
    <source>
        <dbReference type="PROSITE" id="PS51063"/>
    </source>
</evidence>
<name>A0A7W7SCV7_9ACTN</name>
<dbReference type="InterPro" id="IPR050397">
    <property type="entry name" value="Env_Response_Regulators"/>
</dbReference>
<dbReference type="SUPFAM" id="SSF46785">
    <property type="entry name" value="Winged helix' DNA-binding domain"/>
    <property type="match status" value="1"/>
</dbReference>
<comment type="caution">
    <text evidence="6">The sequence shown here is derived from an EMBL/GenBank/DDBJ whole genome shotgun (WGS) entry which is preliminary data.</text>
</comment>
<keyword evidence="3" id="KW-0804">Transcription</keyword>
<dbReference type="SMART" id="SM00100">
    <property type="entry name" value="cNMP"/>
    <property type="match status" value="1"/>
</dbReference>
<keyword evidence="7" id="KW-1185">Reference proteome</keyword>
<dbReference type="GO" id="GO:0003700">
    <property type="term" value="F:DNA-binding transcription factor activity"/>
    <property type="evidence" value="ECO:0007669"/>
    <property type="project" value="TreeGrafter"/>
</dbReference>
<proteinExistence type="predicted"/>
<evidence type="ECO:0000256" key="1">
    <source>
        <dbReference type="ARBA" id="ARBA00023015"/>
    </source>
</evidence>
<dbReference type="PANTHER" id="PTHR24567">
    <property type="entry name" value="CRP FAMILY TRANSCRIPTIONAL REGULATORY PROTEIN"/>
    <property type="match status" value="1"/>
</dbReference>
<dbReference type="GO" id="GO:0005829">
    <property type="term" value="C:cytosol"/>
    <property type="evidence" value="ECO:0007669"/>
    <property type="project" value="TreeGrafter"/>
</dbReference>
<dbReference type="InterPro" id="IPR000595">
    <property type="entry name" value="cNMP-bd_dom"/>
</dbReference>
<dbReference type="PANTHER" id="PTHR24567:SF68">
    <property type="entry name" value="DNA-BINDING TRANSCRIPTIONAL DUAL REGULATOR CRP"/>
    <property type="match status" value="1"/>
</dbReference>
<protein>
    <submittedName>
        <fullName evidence="6">CRP-like cAMP-binding protein</fullName>
    </submittedName>
</protein>
<dbReference type="AlphaFoldDB" id="A0A7W7SCV7"/>
<dbReference type="InterPro" id="IPR018490">
    <property type="entry name" value="cNMP-bd_dom_sf"/>
</dbReference>
<dbReference type="Gene3D" id="2.60.120.10">
    <property type="entry name" value="Jelly Rolls"/>
    <property type="match status" value="1"/>
</dbReference>
<evidence type="ECO:0000313" key="6">
    <source>
        <dbReference type="EMBL" id="MBB4948144.1"/>
    </source>
</evidence>
<evidence type="ECO:0000259" key="4">
    <source>
        <dbReference type="PROSITE" id="PS50042"/>
    </source>
</evidence>
<evidence type="ECO:0000313" key="7">
    <source>
        <dbReference type="Proteomes" id="UP000573327"/>
    </source>
</evidence>
<keyword evidence="1" id="KW-0805">Transcription regulation</keyword>
<organism evidence="6 7">
    <name type="scientific">Kitasatospora gansuensis</name>
    <dbReference type="NCBI Taxonomy" id="258050"/>
    <lineage>
        <taxon>Bacteria</taxon>
        <taxon>Bacillati</taxon>
        <taxon>Actinomycetota</taxon>
        <taxon>Actinomycetes</taxon>
        <taxon>Kitasatosporales</taxon>
        <taxon>Streptomycetaceae</taxon>
        <taxon>Kitasatospora</taxon>
    </lineage>
</organism>
<sequence length="235" mass="25163">MTDQTVWARNSFLAKLPQEQAAHLLGLARQVRYEPGEVILRQGDRDTHVCLLQPVDRDAVACAKVTATLENGAEGLLGIRVSGDLVGEQAAIAHGQRSATVTACSAVLVGQVTSERFLAFLAEHPGAWRAVTEVVNDRLNSANRRRLDFAAFDVAGRLSRVLVELVELHGQAVGTSHTIGVELSQPELGRLIGAGTDAVGRAMHRLKAAGLVRSQYRSVTVLDLAALRGYADDQG</sequence>
<dbReference type="Pfam" id="PF00027">
    <property type="entry name" value="cNMP_binding"/>
    <property type="match status" value="1"/>
</dbReference>
<feature type="domain" description="HTH crp-type" evidence="5">
    <location>
        <begin position="152"/>
        <end position="225"/>
    </location>
</feature>
<dbReference type="InterPro" id="IPR036390">
    <property type="entry name" value="WH_DNA-bd_sf"/>
</dbReference>
<dbReference type="PROSITE" id="PS50042">
    <property type="entry name" value="CNMP_BINDING_3"/>
    <property type="match status" value="1"/>
</dbReference>
<dbReference type="Pfam" id="PF13545">
    <property type="entry name" value="HTH_Crp_2"/>
    <property type="match status" value="1"/>
</dbReference>
<gene>
    <name evidence="6" type="ORF">F4556_003679</name>
</gene>
<keyword evidence="2" id="KW-0238">DNA-binding</keyword>
<dbReference type="SUPFAM" id="SSF51206">
    <property type="entry name" value="cAMP-binding domain-like"/>
    <property type="match status" value="1"/>
</dbReference>
<dbReference type="Proteomes" id="UP000573327">
    <property type="component" value="Unassembled WGS sequence"/>
</dbReference>
<dbReference type="CDD" id="cd00038">
    <property type="entry name" value="CAP_ED"/>
    <property type="match status" value="1"/>
</dbReference>
<dbReference type="GO" id="GO:0003677">
    <property type="term" value="F:DNA binding"/>
    <property type="evidence" value="ECO:0007669"/>
    <property type="project" value="UniProtKB-KW"/>
</dbReference>
<accession>A0A7W7SCV7</accession>
<dbReference type="PROSITE" id="PS51063">
    <property type="entry name" value="HTH_CRP_2"/>
    <property type="match status" value="1"/>
</dbReference>
<reference evidence="6 7" key="1">
    <citation type="submission" date="2020-08" db="EMBL/GenBank/DDBJ databases">
        <title>Sequencing the genomes of 1000 actinobacteria strains.</title>
        <authorList>
            <person name="Klenk H.-P."/>
        </authorList>
    </citation>
    <scope>NUCLEOTIDE SEQUENCE [LARGE SCALE GENOMIC DNA]</scope>
    <source>
        <strain evidence="6 7">DSM 44786</strain>
    </source>
</reference>
<evidence type="ECO:0000256" key="3">
    <source>
        <dbReference type="ARBA" id="ARBA00023163"/>
    </source>
</evidence>
<dbReference type="InterPro" id="IPR036388">
    <property type="entry name" value="WH-like_DNA-bd_sf"/>
</dbReference>
<dbReference type="InterPro" id="IPR012318">
    <property type="entry name" value="HTH_CRP"/>
</dbReference>
<dbReference type="InterPro" id="IPR014710">
    <property type="entry name" value="RmlC-like_jellyroll"/>
</dbReference>
<dbReference type="EMBL" id="JACHJR010000001">
    <property type="protein sequence ID" value="MBB4948144.1"/>
    <property type="molecule type" value="Genomic_DNA"/>
</dbReference>
<dbReference type="Gene3D" id="1.10.10.10">
    <property type="entry name" value="Winged helix-like DNA-binding domain superfamily/Winged helix DNA-binding domain"/>
    <property type="match status" value="1"/>
</dbReference>
<dbReference type="RefSeq" id="WP_184917189.1">
    <property type="nucleotide sequence ID" value="NZ_JACHJR010000001.1"/>
</dbReference>